<evidence type="ECO:0000313" key="3">
    <source>
        <dbReference type="Proteomes" id="UP000595564"/>
    </source>
</evidence>
<dbReference type="Proteomes" id="UP000595564">
    <property type="component" value="Chromosome"/>
</dbReference>
<accession>A0A7R6SYV5</accession>
<evidence type="ECO:0000259" key="1">
    <source>
        <dbReference type="Pfam" id="PF13490"/>
    </source>
</evidence>
<sequence>MDDKCKKIMECISDYLDGEATEELCKMVEKHLLECSECKCVFENLKNTVEMLHNLPEEEIPGNIEQSVLKKLKKILFK</sequence>
<dbReference type="AlphaFoldDB" id="A0A7R6SYV5"/>
<protein>
    <recommendedName>
        <fullName evidence="1">Putative zinc-finger domain-containing protein</fullName>
    </recommendedName>
</protein>
<dbReference type="InterPro" id="IPR041916">
    <property type="entry name" value="Anti_sigma_zinc_sf"/>
</dbReference>
<gene>
    <name evidence="2" type="ORF">TTHT_1722</name>
</gene>
<evidence type="ECO:0000313" key="2">
    <source>
        <dbReference type="EMBL" id="BBB33194.1"/>
    </source>
</evidence>
<reference evidence="2 3" key="1">
    <citation type="journal article" date="2012" name="Extremophiles">
        <title>Thermotomaculum hydrothermale gen. nov., sp. nov., a novel heterotrophic thermophile within the phylum Acidobacteria from a deep-sea hydrothermal vent chimney in the Southern Okinawa Trough.</title>
        <authorList>
            <person name="Izumi H."/>
            <person name="Nunoura T."/>
            <person name="Miyazaki M."/>
            <person name="Mino S."/>
            <person name="Toki T."/>
            <person name="Takai K."/>
            <person name="Sako Y."/>
            <person name="Sawabe T."/>
            <person name="Nakagawa S."/>
        </authorList>
    </citation>
    <scope>NUCLEOTIDE SEQUENCE [LARGE SCALE GENOMIC DNA]</scope>
    <source>
        <strain evidence="2 3">AC55</strain>
    </source>
</reference>
<dbReference type="KEGG" id="thyd:TTHT_1722"/>
<dbReference type="Pfam" id="PF13490">
    <property type="entry name" value="zf-HC2"/>
    <property type="match status" value="1"/>
</dbReference>
<dbReference type="RefSeq" id="WP_201327497.1">
    <property type="nucleotide sequence ID" value="NZ_AP017470.1"/>
</dbReference>
<name>A0A7R6SYV5_9BACT</name>
<dbReference type="InterPro" id="IPR027383">
    <property type="entry name" value="Znf_put"/>
</dbReference>
<dbReference type="EMBL" id="AP017470">
    <property type="protein sequence ID" value="BBB33194.1"/>
    <property type="molecule type" value="Genomic_DNA"/>
</dbReference>
<feature type="domain" description="Putative zinc-finger" evidence="1">
    <location>
        <begin position="5"/>
        <end position="38"/>
    </location>
</feature>
<organism evidence="2 3">
    <name type="scientific">Thermotomaculum hydrothermale</name>
    <dbReference type="NCBI Taxonomy" id="981385"/>
    <lineage>
        <taxon>Bacteria</taxon>
        <taxon>Pseudomonadati</taxon>
        <taxon>Acidobacteriota</taxon>
        <taxon>Holophagae</taxon>
        <taxon>Thermotomaculales</taxon>
        <taxon>Thermotomaculaceae</taxon>
        <taxon>Thermotomaculum</taxon>
    </lineage>
</organism>
<dbReference type="Gene3D" id="1.10.10.1320">
    <property type="entry name" value="Anti-sigma factor, zinc-finger domain"/>
    <property type="match status" value="1"/>
</dbReference>
<keyword evidence="3" id="KW-1185">Reference proteome</keyword>
<proteinExistence type="predicted"/>